<protein>
    <recommendedName>
        <fullName evidence="4">PEP-CTERM sorting domain-containing protein</fullName>
    </recommendedName>
</protein>
<organism evidence="2 3">
    <name type="scientific">Luteolibacter luteus</name>
    <dbReference type="NCBI Taxonomy" id="2728835"/>
    <lineage>
        <taxon>Bacteria</taxon>
        <taxon>Pseudomonadati</taxon>
        <taxon>Verrucomicrobiota</taxon>
        <taxon>Verrucomicrobiia</taxon>
        <taxon>Verrucomicrobiales</taxon>
        <taxon>Verrucomicrobiaceae</taxon>
        <taxon>Luteolibacter</taxon>
    </lineage>
</organism>
<feature type="signal peptide" evidence="1">
    <location>
        <begin position="1"/>
        <end position="20"/>
    </location>
</feature>
<keyword evidence="3" id="KW-1185">Reference proteome</keyword>
<dbReference type="KEGG" id="luo:HHL09_26025"/>
<evidence type="ECO:0000256" key="1">
    <source>
        <dbReference type="SAM" id="SignalP"/>
    </source>
</evidence>
<reference evidence="2 3" key="1">
    <citation type="submission" date="2020-04" db="EMBL/GenBank/DDBJ databases">
        <title>Luteolibacter sp. G-1-1-1 isolated from soil.</title>
        <authorList>
            <person name="Dahal R.H."/>
        </authorList>
    </citation>
    <scope>NUCLEOTIDE SEQUENCE [LARGE SCALE GENOMIC DNA]</scope>
    <source>
        <strain evidence="2 3">G-1-1-1</strain>
    </source>
</reference>
<name>A0A858RRW2_9BACT</name>
<proteinExistence type="predicted"/>
<keyword evidence="1" id="KW-0732">Signal</keyword>
<dbReference type="AlphaFoldDB" id="A0A858RRW2"/>
<evidence type="ECO:0008006" key="4">
    <source>
        <dbReference type="Google" id="ProtNLM"/>
    </source>
</evidence>
<dbReference type="RefSeq" id="WP_169457575.1">
    <property type="nucleotide sequence ID" value="NZ_CP051774.1"/>
</dbReference>
<sequence length="212" mass="21671">MKTSLGLLLAALGTVSQSQAASVFFSQAVDALGAPVGGLTGSAGLPVYAPIRETEISQILGYAEVTLGATSGISAQPAAYPLNDGTDTYIYQQVAAGVNAFTTLNFRFVSSGGNGLPVPATTIGVSELYVRVDGRGYSGGGGFVTTDETNTLSLAGSQPASWEVVSDLGIINDSITDGVLSYESTAALNNVAQFIEWRAFDPEGDESITGLS</sequence>
<accession>A0A858RRW2</accession>
<evidence type="ECO:0000313" key="3">
    <source>
        <dbReference type="Proteomes" id="UP000501812"/>
    </source>
</evidence>
<dbReference type="EMBL" id="CP051774">
    <property type="protein sequence ID" value="QJE99089.1"/>
    <property type="molecule type" value="Genomic_DNA"/>
</dbReference>
<evidence type="ECO:0000313" key="2">
    <source>
        <dbReference type="EMBL" id="QJE99089.1"/>
    </source>
</evidence>
<feature type="chain" id="PRO_5032425694" description="PEP-CTERM sorting domain-containing protein" evidence="1">
    <location>
        <begin position="21"/>
        <end position="212"/>
    </location>
</feature>
<dbReference type="Proteomes" id="UP000501812">
    <property type="component" value="Chromosome"/>
</dbReference>
<gene>
    <name evidence="2" type="ORF">HHL09_26025</name>
</gene>